<gene>
    <name evidence="2" type="ORF">ACJMK2_005135</name>
</gene>
<feature type="region of interest" description="Disordered" evidence="1">
    <location>
        <begin position="98"/>
        <end position="129"/>
    </location>
</feature>
<evidence type="ECO:0000256" key="1">
    <source>
        <dbReference type="SAM" id="MobiDB-lite"/>
    </source>
</evidence>
<evidence type="ECO:0000313" key="3">
    <source>
        <dbReference type="Proteomes" id="UP001634394"/>
    </source>
</evidence>
<accession>A0ABD3VRS4</accession>
<dbReference type="EMBL" id="JBJQND010000010">
    <property type="protein sequence ID" value="KAL3863378.1"/>
    <property type="molecule type" value="Genomic_DNA"/>
</dbReference>
<feature type="compositionally biased region" description="Basic residues" evidence="1">
    <location>
        <begin position="98"/>
        <end position="110"/>
    </location>
</feature>
<evidence type="ECO:0000313" key="2">
    <source>
        <dbReference type="EMBL" id="KAL3863378.1"/>
    </source>
</evidence>
<feature type="region of interest" description="Disordered" evidence="1">
    <location>
        <begin position="161"/>
        <end position="185"/>
    </location>
</feature>
<dbReference type="AlphaFoldDB" id="A0ABD3VRS4"/>
<comment type="caution">
    <text evidence="2">The sequence shown here is derived from an EMBL/GenBank/DDBJ whole genome shotgun (WGS) entry which is preliminary data.</text>
</comment>
<organism evidence="2 3">
    <name type="scientific">Sinanodonta woodiana</name>
    <name type="common">Chinese pond mussel</name>
    <name type="synonym">Anodonta woodiana</name>
    <dbReference type="NCBI Taxonomy" id="1069815"/>
    <lineage>
        <taxon>Eukaryota</taxon>
        <taxon>Metazoa</taxon>
        <taxon>Spiralia</taxon>
        <taxon>Lophotrochozoa</taxon>
        <taxon>Mollusca</taxon>
        <taxon>Bivalvia</taxon>
        <taxon>Autobranchia</taxon>
        <taxon>Heteroconchia</taxon>
        <taxon>Palaeoheterodonta</taxon>
        <taxon>Unionida</taxon>
        <taxon>Unionoidea</taxon>
        <taxon>Unionidae</taxon>
        <taxon>Unioninae</taxon>
        <taxon>Sinanodonta</taxon>
    </lineage>
</organism>
<reference evidence="2 3" key="1">
    <citation type="submission" date="2024-11" db="EMBL/GenBank/DDBJ databases">
        <title>Chromosome-level genome assembly of the freshwater bivalve Anodonta woodiana.</title>
        <authorList>
            <person name="Chen X."/>
        </authorList>
    </citation>
    <scope>NUCLEOTIDE SEQUENCE [LARGE SCALE GENOMIC DNA]</scope>
    <source>
        <strain evidence="2">MN2024</strain>
        <tissue evidence="2">Gills</tissue>
    </source>
</reference>
<feature type="compositionally biased region" description="Polar residues" evidence="1">
    <location>
        <begin position="114"/>
        <end position="125"/>
    </location>
</feature>
<proteinExistence type="predicted"/>
<name>A0ABD3VRS4_SINWO</name>
<dbReference type="Proteomes" id="UP001634394">
    <property type="component" value="Unassembled WGS sequence"/>
</dbReference>
<sequence>MDRPTLSRNFSSLTLGTGKVTTNLSGEKVDVHLESWDYTDLIKRGFKNYVRNPWKSDDVSKFPLDVSFSPRSEVSLPKTYITKKGPLLLYSDHRVIGKRNGNKNRTKNTNKKTIISSSAGPNSNDDMGITGTKLVPLQKEESEDNKVLRLRRERTFVDGDSISPRETYMPRSLLPPLEVDGRGRPDDSKVDFSTVKGFSKAVLEFGDIDSDQEYYYHLIREKWRNRKSSEQRNQYSFNTNRSDYTTDWIHSYFQKPRNERYSSTATPRVSAVRDRTRPVKPFQ</sequence>
<keyword evidence="3" id="KW-1185">Reference proteome</keyword>
<feature type="region of interest" description="Disordered" evidence="1">
    <location>
        <begin position="259"/>
        <end position="283"/>
    </location>
</feature>
<protein>
    <submittedName>
        <fullName evidence="2">Uncharacterized protein</fullName>
    </submittedName>
</protein>